<dbReference type="Proteomes" id="UP000241158">
    <property type="component" value="Unassembled WGS sequence"/>
</dbReference>
<dbReference type="RefSeq" id="WP_106718360.1">
    <property type="nucleotide sequence ID" value="NZ_JACHXT010000001.1"/>
</dbReference>
<dbReference type="OrthoDB" id="8113838at2"/>
<gene>
    <name evidence="1" type="ORF">CU100_20090</name>
</gene>
<keyword evidence="2" id="KW-1185">Reference proteome</keyword>
<name>A0A2P7AP11_9HYPH</name>
<sequence>MVSRTVASVLTDFTPRQVPADRVTLFTTVIDRSEVLAAEIKEGSEDAVDLIDYELKIKEAFVAGREAGQAEAAVLFEAEKVRLEREFEDQLAAAEALFMQQTGARLTREMVDGLASISADISASLAAVLSPFIEEKLRERSVNAFVEEVERMTKGLAAINLEISGPPHLLDVLRMRSEIDQSRFTLTEAIQSELCLRLDEAVVETRLGRLIDALRDTANEH</sequence>
<evidence type="ECO:0008006" key="3">
    <source>
        <dbReference type="Google" id="ProtNLM"/>
    </source>
</evidence>
<accession>A0A2P7AP11</accession>
<comment type="caution">
    <text evidence="1">The sequence shown here is derived from an EMBL/GenBank/DDBJ whole genome shotgun (WGS) entry which is preliminary data.</text>
</comment>
<proteinExistence type="predicted"/>
<dbReference type="EMBL" id="PGGN01000004">
    <property type="protein sequence ID" value="PSH55944.1"/>
    <property type="molecule type" value="Genomic_DNA"/>
</dbReference>
<evidence type="ECO:0000313" key="2">
    <source>
        <dbReference type="Proteomes" id="UP000241158"/>
    </source>
</evidence>
<organism evidence="1 2">
    <name type="scientific">Phyllobacterium endophyticum</name>
    <dbReference type="NCBI Taxonomy" id="1149773"/>
    <lineage>
        <taxon>Bacteria</taxon>
        <taxon>Pseudomonadati</taxon>
        <taxon>Pseudomonadota</taxon>
        <taxon>Alphaproteobacteria</taxon>
        <taxon>Hyphomicrobiales</taxon>
        <taxon>Phyllobacteriaceae</taxon>
        <taxon>Phyllobacterium</taxon>
    </lineage>
</organism>
<evidence type="ECO:0000313" key="1">
    <source>
        <dbReference type="EMBL" id="PSH55944.1"/>
    </source>
</evidence>
<protein>
    <recommendedName>
        <fullName evidence="3">Flagellar assembly protein FliH/Type III secretion system HrpE domain-containing protein</fullName>
    </recommendedName>
</protein>
<dbReference type="AlphaFoldDB" id="A0A2P7AP11"/>
<reference evidence="2" key="1">
    <citation type="submission" date="2017-11" db="EMBL/GenBank/DDBJ databases">
        <authorList>
            <person name="Kuznetsova I."/>
            <person name="Sazanova A."/>
            <person name="Chirak E."/>
            <person name="Safronova V."/>
            <person name="Willems A."/>
        </authorList>
    </citation>
    <scope>NUCLEOTIDE SEQUENCE [LARGE SCALE GENOMIC DNA]</scope>
    <source>
        <strain evidence="2">PEPV15</strain>
    </source>
</reference>